<dbReference type="GO" id="GO:0071108">
    <property type="term" value="P:protein K48-linked deubiquitination"/>
    <property type="evidence" value="ECO:0007669"/>
    <property type="project" value="TreeGrafter"/>
</dbReference>
<keyword evidence="4" id="KW-1185">Reference proteome</keyword>
<gene>
    <name evidence="3" type="ORF">BDP27DRAFT_1450322</name>
</gene>
<dbReference type="GO" id="GO:1990380">
    <property type="term" value="F:K48-linked deubiquitinase activity"/>
    <property type="evidence" value="ECO:0007669"/>
    <property type="project" value="InterPro"/>
</dbReference>
<comment type="caution">
    <text evidence="3">The sequence shown here is derived from an EMBL/GenBank/DDBJ whole genome shotgun (WGS) entry which is preliminary data.</text>
</comment>
<dbReference type="GO" id="GO:0071944">
    <property type="term" value="C:cell periphery"/>
    <property type="evidence" value="ECO:0007669"/>
    <property type="project" value="TreeGrafter"/>
</dbReference>
<reference evidence="3" key="1">
    <citation type="submission" date="2020-11" db="EMBL/GenBank/DDBJ databases">
        <authorList>
            <consortium name="DOE Joint Genome Institute"/>
            <person name="Ahrendt S."/>
            <person name="Riley R."/>
            <person name="Andreopoulos W."/>
            <person name="Labutti K."/>
            <person name="Pangilinan J."/>
            <person name="Ruiz-Duenas F.J."/>
            <person name="Barrasa J.M."/>
            <person name="Sanchez-Garcia M."/>
            <person name="Camarero S."/>
            <person name="Miyauchi S."/>
            <person name="Serrano A."/>
            <person name="Linde D."/>
            <person name="Babiker R."/>
            <person name="Drula E."/>
            <person name="Ayuso-Fernandez I."/>
            <person name="Pacheco R."/>
            <person name="Padilla G."/>
            <person name="Ferreira P."/>
            <person name="Barriuso J."/>
            <person name="Kellner H."/>
            <person name="Castanera R."/>
            <person name="Alfaro M."/>
            <person name="Ramirez L."/>
            <person name="Pisabarro A.G."/>
            <person name="Kuo A."/>
            <person name="Tritt A."/>
            <person name="Lipzen A."/>
            <person name="He G."/>
            <person name="Yan M."/>
            <person name="Ng V."/>
            <person name="Cullen D."/>
            <person name="Martin F."/>
            <person name="Rosso M.-N."/>
            <person name="Henrissat B."/>
            <person name="Hibbett D."/>
            <person name="Martinez A.T."/>
            <person name="Grigoriev I.V."/>
        </authorList>
    </citation>
    <scope>NUCLEOTIDE SEQUENCE</scope>
    <source>
        <strain evidence="3">AH 40177</strain>
    </source>
</reference>
<feature type="domain" description="MINDY deubiquitinase" evidence="2">
    <location>
        <begin position="11"/>
        <end position="165"/>
    </location>
</feature>
<dbReference type="EMBL" id="JADNRY010000107">
    <property type="protein sequence ID" value="KAF9065195.1"/>
    <property type="molecule type" value="Genomic_DNA"/>
</dbReference>
<proteinExistence type="predicted"/>
<protein>
    <recommendedName>
        <fullName evidence="2">MINDY deubiquitinase domain-containing protein</fullName>
    </recommendedName>
</protein>
<dbReference type="OrthoDB" id="10261212at2759"/>
<feature type="region of interest" description="Disordered" evidence="1">
    <location>
        <begin position="406"/>
        <end position="432"/>
    </location>
</feature>
<evidence type="ECO:0000313" key="4">
    <source>
        <dbReference type="Proteomes" id="UP000772434"/>
    </source>
</evidence>
<dbReference type="Proteomes" id="UP000772434">
    <property type="component" value="Unassembled WGS sequence"/>
</dbReference>
<dbReference type="InterPro" id="IPR007518">
    <property type="entry name" value="MINDY"/>
</dbReference>
<evidence type="ECO:0000259" key="2">
    <source>
        <dbReference type="Pfam" id="PF04424"/>
    </source>
</evidence>
<dbReference type="AlphaFoldDB" id="A0A9P5PNL5"/>
<dbReference type="InterPro" id="IPR033979">
    <property type="entry name" value="MINDY_domain"/>
</dbReference>
<evidence type="ECO:0000256" key="1">
    <source>
        <dbReference type="SAM" id="MobiDB-lite"/>
    </source>
</evidence>
<organism evidence="3 4">
    <name type="scientific">Rhodocollybia butyracea</name>
    <dbReference type="NCBI Taxonomy" id="206335"/>
    <lineage>
        <taxon>Eukaryota</taxon>
        <taxon>Fungi</taxon>
        <taxon>Dikarya</taxon>
        <taxon>Basidiomycota</taxon>
        <taxon>Agaricomycotina</taxon>
        <taxon>Agaricomycetes</taxon>
        <taxon>Agaricomycetidae</taxon>
        <taxon>Agaricales</taxon>
        <taxon>Marasmiineae</taxon>
        <taxon>Omphalotaceae</taxon>
        <taxon>Rhodocollybia</taxon>
    </lineage>
</organism>
<dbReference type="GO" id="GO:0005829">
    <property type="term" value="C:cytosol"/>
    <property type="evidence" value="ECO:0007669"/>
    <property type="project" value="TreeGrafter"/>
</dbReference>
<dbReference type="GO" id="GO:0004843">
    <property type="term" value="F:cysteine-type deubiquitinase activity"/>
    <property type="evidence" value="ECO:0007669"/>
    <property type="project" value="InterPro"/>
</dbReference>
<dbReference type="PANTHER" id="PTHR18063:SF6">
    <property type="entry name" value="UBIQUITIN CARBOXYL-TERMINAL HYDROLASE"/>
    <property type="match status" value="1"/>
</dbReference>
<accession>A0A9P5PNL5</accession>
<dbReference type="PANTHER" id="PTHR18063">
    <property type="entry name" value="NF-E2 INDUCIBLE PROTEIN"/>
    <property type="match status" value="1"/>
</dbReference>
<name>A0A9P5PNL5_9AGAR</name>
<feature type="compositionally biased region" description="Basic and acidic residues" evidence="1">
    <location>
        <begin position="422"/>
        <end position="432"/>
    </location>
</feature>
<evidence type="ECO:0000313" key="3">
    <source>
        <dbReference type="EMBL" id="KAF9065195.1"/>
    </source>
</evidence>
<sequence length="432" mass="49316">MDNARNFISTVWNLKSIEFGVGQDRKSYRIVTENHNGPCSFIAICNILILRGKMKIPARRTSVSYKYLSQLVVNHSRSLNAYNDSSKSIVSERMPKTQDIVELNPVFTESKSFGGPFGITFLLGQLGIELVHGWLVDPESPEAETVSEVKDHDRAVSLIAKALINSGKPSEERTKAVLYKRDASEDPGLYSLVTDQCLSNEPSVVWERVEDLNGGGSPTFVDSRVIKSSAAVDMQRIRSEQQLRSEELQSEILRAEINFQWGNKQRRIFEQRDGEVRKKECLAEIWEWLQKRKEYRATRAKQHHRRAKQGQAPFDRAELWVENIEVKRSRQEFDGTNYRISFHAKSGSRQQSGQQSKAGTHGWTAHQLTEYFDGTTLDMEDRDITVLRRAEPTVETTSDSTIKKYTDYPRYPEPTAETASDTTKREWLGFGG</sequence>
<dbReference type="GO" id="GO:0016807">
    <property type="term" value="F:cysteine-type carboxypeptidase activity"/>
    <property type="evidence" value="ECO:0007669"/>
    <property type="project" value="TreeGrafter"/>
</dbReference>
<dbReference type="Pfam" id="PF04424">
    <property type="entry name" value="MINDY_DUB"/>
    <property type="match status" value="1"/>
</dbReference>